<proteinExistence type="predicted"/>
<organism evidence="2 3">
    <name type="scientific">Haemaphysalis longicornis</name>
    <name type="common">Bush tick</name>
    <dbReference type="NCBI Taxonomy" id="44386"/>
    <lineage>
        <taxon>Eukaryota</taxon>
        <taxon>Metazoa</taxon>
        <taxon>Ecdysozoa</taxon>
        <taxon>Arthropoda</taxon>
        <taxon>Chelicerata</taxon>
        <taxon>Arachnida</taxon>
        <taxon>Acari</taxon>
        <taxon>Parasitiformes</taxon>
        <taxon>Ixodida</taxon>
        <taxon>Ixodoidea</taxon>
        <taxon>Ixodidae</taxon>
        <taxon>Haemaphysalinae</taxon>
        <taxon>Haemaphysalis</taxon>
    </lineage>
</organism>
<accession>A0A9J6GRM9</accession>
<dbReference type="EMBL" id="JABSTR010000008">
    <property type="protein sequence ID" value="KAH9376972.1"/>
    <property type="molecule type" value="Genomic_DNA"/>
</dbReference>
<feature type="domain" description="Endonuclease/exonuclease/phosphatase" evidence="1">
    <location>
        <begin position="14"/>
        <end position="125"/>
    </location>
</feature>
<dbReference type="VEuPathDB" id="VectorBase:HLOH_055232"/>
<evidence type="ECO:0000313" key="3">
    <source>
        <dbReference type="Proteomes" id="UP000821853"/>
    </source>
</evidence>
<comment type="caution">
    <text evidence="2">The sequence shown here is derived from an EMBL/GenBank/DDBJ whole genome shotgun (WGS) entry which is preliminary data.</text>
</comment>
<dbReference type="InterPro" id="IPR036691">
    <property type="entry name" value="Endo/exonu/phosph_ase_sf"/>
</dbReference>
<dbReference type="Pfam" id="PF14529">
    <property type="entry name" value="Exo_endo_phos_2"/>
    <property type="match status" value="1"/>
</dbReference>
<evidence type="ECO:0000259" key="1">
    <source>
        <dbReference type="Pfam" id="PF14529"/>
    </source>
</evidence>
<dbReference type="SUPFAM" id="SSF56219">
    <property type="entry name" value="DNase I-like"/>
    <property type="match status" value="1"/>
</dbReference>
<keyword evidence="3" id="KW-1185">Reference proteome</keyword>
<evidence type="ECO:0000313" key="2">
    <source>
        <dbReference type="EMBL" id="KAH9376972.1"/>
    </source>
</evidence>
<dbReference type="AlphaFoldDB" id="A0A9J6GRM9"/>
<protein>
    <recommendedName>
        <fullName evidence="1">Endonuclease/exonuclease/phosphatase domain-containing protein</fullName>
    </recommendedName>
</protein>
<dbReference type="GO" id="GO:0003824">
    <property type="term" value="F:catalytic activity"/>
    <property type="evidence" value="ECO:0007669"/>
    <property type="project" value="InterPro"/>
</dbReference>
<dbReference type="InterPro" id="IPR005135">
    <property type="entry name" value="Endo/exonuclease/phosphatase"/>
</dbReference>
<gene>
    <name evidence="2" type="ORF">HPB48_007988</name>
</gene>
<dbReference type="Proteomes" id="UP000821853">
    <property type="component" value="Unassembled WGS sequence"/>
</dbReference>
<dbReference type="OrthoDB" id="6538096at2759"/>
<sequence>MIKVLPLRRRDPPIHVLNIYSPPFKPRITFGEVFYGVLKSADKAPLVIVGDFNAPSRHWGYHFEQARGRKLAELTSTLRLTLLTDPACPTRMGNSVTRDTCPDLSLVRNSRDAPWENLEGTLSSDRSLLRIILLAKAARRMWGQAKLTNWYQFRLQDVPPVLLTDSYTEWAKQINALQQQHVTILQTTEKNPTAYHLMHIWLAHRSITKRWKK</sequence>
<reference evidence="2 3" key="1">
    <citation type="journal article" date="2020" name="Cell">
        <title>Large-Scale Comparative Analyses of Tick Genomes Elucidate Their Genetic Diversity and Vector Capacities.</title>
        <authorList>
            <consortium name="Tick Genome and Microbiome Consortium (TIGMIC)"/>
            <person name="Jia N."/>
            <person name="Wang J."/>
            <person name="Shi W."/>
            <person name="Du L."/>
            <person name="Sun Y."/>
            <person name="Zhan W."/>
            <person name="Jiang J.F."/>
            <person name="Wang Q."/>
            <person name="Zhang B."/>
            <person name="Ji P."/>
            <person name="Bell-Sakyi L."/>
            <person name="Cui X.M."/>
            <person name="Yuan T.T."/>
            <person name="Jiang B.G."/>
            <person name="Yang W.F."/>
            <person name="Lam T.T."/>
            <person name="Chang Q.C."/>
            <person name="Ding S.J."/>
            <person name="Wang X.J."/>
            <person name="Zhu J.G."/>
            <person name="Ruan X.D."/>
            <person name="Zhao L."/>
            <person name="Wei J.T."/>
            <person name="Ye R.Z."/>
            <person name="Que T.C."/>
            <person name="Du C.H."/>
            <person name="Zhou Y.H."/>
            <person name="Cheng J.X."/>
            <person name="Dai P.F."/>
            <person name="Guo W.B."/>
            <person name="Han X.H."/>
            <person name="Huang E.J."/>
            <person name="Li L.F."/>
            <person name="Wei W."/>
            <person name="Gao Y.C."/>
            <person name="Liu J.Z."/>
            <person name="Shao H.Z."/>
            <person name="Wang X."/>
            <person name="Wang C.C."/>
            <person name="Yang T.C."/>
            <person name="Huo Q.B."/>
            <person name="Li W."/>
            <person name="Chen H.Y."/>
            <person name="Chen S.E."/>
            <person name="Zhou L.G."/>
            <person name="Ni X.B."/>
            <person name="Tian J.H."/>
            <person name="Sheng Y."/>
            <person name="Liu T."/>
            <person name="Pan Y.S."/>
            <person name="Xia L.Y."/>
            <person name="Li J."/>
            <person name="Zhao F."/>
            <person name="Cao W.C."/>
        </authorList>
    </citation>
    <scope>NUCLEOTIDE SEQUENCE [LARGE SCALE GENOMIC DNA]</scope>
    <source>
        <strain evidence="2">HaeL-2018</strain>
    </source>
</reference>
<name>A0A9J6GRM9_HAELO</name>
<dbReference type="Gene3D" id="3.60.10.10">
    <property type="entry name" value="Endonuclease/exonuclease/phosphatase"/>
    <property type="match status" value="1"/>
</dbReference>